<dbReference type="RefSeq" id="WP_147661846.1">
    <property type="nucleotide sequence ID" value="NZ_CP042905.2"/>
</dbReference>
<dbReference type="GO" id="GO:0032264">
    <property type="term" value="P:IMP salvage"/>
    <property type="evidence" value="ECO:0007669"/>
    <property type="project" value="TreeGrafter"/>
</dbReference>
<name>A0A5B9D770_9ARCH</name>
<dbReference type="InterPro" id="IPR000836">
    <property type="entry name" value="PRTase_dom"/>
</dbReference>
<dbReference type="PANTHER" id="PTHR43340">
    <property type="entry name" value="HYPOXANTHINE-GUANINE PHOSPHORIBOSYLTRANSFERASE"/>
    <property type="match status" value="1"/>
</dbReference>
<reference evidence="2 3" key="2">
    <citation type="journal article" date="2024" name="Int. J. Syst. Evol. Microbiol.">
        <title>Promethearchaeum syntrophicum gen. nov., sp. nov., an anaerobic, obligately syntrophic archaeon, the first isolate of the lineage 'Asgard' archaea, and proposal of the new archaeal phylum Promethearchaeota phyl. nov. and kingdom Promethearchaeati regn. nov.</title>
        <authorList>
            <person name="Imachi H."/>
            <person name="Nobu M.K."/>
            <person name="Kato S."/>
            <person name="Takaki Y."/>
            <person name="Miyazaki M."/>
            <person name="Miyata M."/>
            <person name="Ogawara M."/>
            <person name="Saito Y."/>
            <person name="Sakai S."/>
            <person name="Tahara Y.O."/>
            <person name="Takano Y."/>
            <person name="Tasumi E."/>
            <person name="Uematsu K."/>
            <person name="Yoshimura T."/>
            <person name="Itoh T."/>
            <person name="Ohkuma M."/>
            <person name="Takai K."/>
        </authorList>
    </citation>
    <scope>NUCLEOTIDE SEQUENCE [LARGE SCALE GENOMIC DNA]</scope>
    <source>
        <strain evidence="2 3">MK-D1</strain>
    </source>
</reference>
<dbReference type="GO" id="GO:0000287">
    <property type="term" value="F:magnesium ion binding"/>
    <property type="evidence" value="ECO:0007669"/>
    <property type="project" value="TreeGrafter"/>
</dbReference>
<dbReference type="InterPro" id="IPR029057">
    <property type="entry name" value="PRTase-like"/>
</dbReference>
<dbReference type="SUPFAM" id="SSF53271">
    <property type="entry name" value="PRTase-like"/>
    <property type="match status" value="1"/>
</dbReference>
<dbReference type="GO" id="GO:0032263">
    <property type="term" value="P:GMP salvage"/>
    <property type="evidence" value="ECO:0007669"/>
    <property type="project" value="TreeGrafter"/>
</dbReference>
<keyword evidence="2" id="KW-0328">Glycosyltransferase</keyword>
<dbReference type="GO" id="GO:0005829">
    <property type="term" value="C:cytosol"/>
    <property type="evidence" value="ECO:0007669"/>
    <property type="project" value="TreeGrafter"/>
</dbReference>
<evidence type="ECO:0000313" key="2">
    <source>
        <dbReference type="EMBL" id="QEE14912.1"/>
    </source>
</evidence>
<dbReference type="AlphaFoldDB" id="A0A5B9D770"/>
<dbReference type="InterPro" id="IPR050408">
    <property type="entry name" value="HGPRT"/>
</dbReference>
<dbReference type="Proteomes" id="UP000321408">
    <property type="component" value="Chromosome"/>
</dbReference>
<feature type="domain" description="Phosphoribosyltransferase" evidence="1">
    <location>
        <begin position="57"/>
        <end position="185"/>
    </location>
</feature>
<dbReference type="Pfam" id="PF00156">
    <property type="entry name" value="Pribosyltran"/>
    <property type="match status" value="1"/>
</dbReference>
<dbReference type="GO" id="GO:0004422">
    <property type="term" value="F:hypoxanthine phosphoribosyltransferase activity"/>
    <property type="evidence" value="ECO:0007669"/>
    <property type="project" value="TreeGrafter"/>
</dbReference>
<dbReference type="EC" id="2.4.2.-" evidence="2"/>
<accession>A0A5B9D770</accession>
<dbReference type="GO" id="GO:0046100">
    <property type="term" value="P:hypoxanthine metabolic process"/>
    <property type="evidence" value="ECO:0007669"/>
    <property type="project" value="TreeGrafter"/>
</dbReference>
<dbReference type="PANTHER" id="PTHR43340:SF1">
    <property type="entry name" value="HYPOXANTHINE PHOSPHORIBOSYLTRANSFERASE"/>
    <property type="match status" value="1"/>
</dbReference>
<dbReference type="Gene3D" id="3.40.50.2020">
    <property type="match status" value="1"/>
</dbReference>
<proteinExistence type="predicted"/>
<gene>
    <name evidence="2" type="ORF">DSAG12_00733</name>
</gene>
<dbReference type="GeneID" id="41328735"/>
<sequence>MVPKIIDSDEYRNIISVPIEGIQDFEEKEGNNGKKYHNLFSDNRFKTLLIPEKSLQRRIHNLAQSIVKKGEKVDKYEFLIVLTGAFIFGADLGREIYKICGIDVIFHTVKLSTYQGEIKGKGELSRQVKFELEPLDIENRDIIIVEDIIDQGFTLNALREYLINNKKVKSVKICTLLLKNLDNPSQEVIQSRKNIESYLDFVGFTVPDIWVAGYGIDASNDFRSLPFIIGVDEKFYLSN</sequence>
<keyword evidence="2" id="KW-0808">Transferase</keyword>
<evidence type="ECO:0000313" key="3">
    <source>
        <dbReference type="Proteomes" id="UP000321408"/>
    </source>
</evidence>
<protein>
    <submittedName>
        <fullName evidence="2">Phosphoribosyltransferase</fullName>
        <ecNumber evidence="2">2.4.2.-</ecNumber>
    </submittedName>
</protein>
<keyword evidence="3" id="KW-1185">Reference proteome</keyword>
<reference evidence="2 3" key="1">
    <citation type="journal article" date="2020" name="Nature">
        <title>Isolation of an archaeon at the prokaryote-eukaryote interface.</title>
        <authorList>
            <person name="Imachi H."/>
            <person name="Nobu M.K."/>
            <person name="Nakahara N."/>
            <person name="Morono Y."/>
            <person name="Ogawara M."/>
            <person name="Takaki Y."/>
            <person name="Takano Y."/>
            <person name="Uematsu K."/>
            <person name="Ikuta T."/>
            <person name="Ito M."/>
            <person name="Matsui Y."/>
            <person name="Miyazaki M."/>
            <person name="Murata K."/>
            <person name="Saito Y."/>
            <person name="Sakai S."/>
            <person name="Song C."/>
            <person name="Tasumi E."/>
            <person name="Yamanaka Y."/>
            <person name="Yamaguchi T."/>
            <person name="Kamagata Y."/>
            <person name="Tamaki H."/>
            <person name="Takai K."/>
        </authorList>
    </citation>
    <scope>NUCLEOTIDE SEQUENCE [LARGE SCALE GENOMIC DNA]</scope>
    <source>
        <strain evidence="2 3">MK-D1</strain>
    </source>
</reference>
<organism evidence="2 3">
    <name type="scientific">Promethearchaeum syntrophicum</name>
    <dbReference type="NCBI Taxonomy" id="2594042"/>
    <lineage>
        <taxon>Archaea</taxon>
        <taxon>Promethearchaeati</taxon>
        <taxon>Promethearchaeota</taxon>
        <taxon>Promethearchaeia</taxon>
        <taxon>Promethearchaeales</taxon>
        <taxon>Promethearchaeaceae</taxon>
        <taxon>Promethearchaeum</taxon>
    </lineage>
</organism>
<dbReference type="EMBL" id="CP042905">
    <property type="protein sequence ID" value="QEE14912.1"/>
    <property type="molecule type" value="Genomic_DNA"/>
</dbReference>
<dbReference type="KEGG" id="psyt:DSAG12_00733"/>
<dbReference type="GO" id="GO:0006178">
    <property type="term" value="P:guanine salvage"/>
    <property type="evidence" value="ECO:0007669"/>
    <property type="project" value="TreeGrafter"/>
</dbReference>
<evidence type="ECO:0000259" key="1">
    <source>
        <dbReference type="Pfam" id="PF00156"/>
    </source>
</evidence>